<comment type="caution">
    <text evidence="1">The sequence shown here is derived from an EMBL/GenBank/DDBJ whole genome shotgun (WGS) entry which is preliminary data.</text>
</comment>
<dbReference type="AlphaFoldDB" id="A0AAD1XYM7"/>
<evidence type="ECO:0000313" key="1">
    <source>
        <dbReference type="EMBL" id="CAI2382018.1"/>
    </source>
</evidence>
<dbReference type="Proteomes" id="UP001295684">
    <property type="component" value="Unassembled WGS sequence"/>
</dbReference>
<evidence type="ECO:0000313" key="2">
    <source>
        <dbReference type="Proteomes" id="UP001295684"/>
    </source>
</evidence>
<name>A0AAD1XYM7_EUPCR</name>
<reference evidence="1" key="1">
    <citation type="submission" date="2023-07" db="EMBL/GenBank/DDBJ databases">
        <authorList>
            <consortium name="AG Swart"/>
            <person name="Singh M."/>
            <person name="Singh A."/>
            <person name="Seah K."/>
            <person name="Emmerich C."/>
        </authorList>
    </citation>
    <scope>NUCLEOTIDE SEQUENCE</scope>
    <source>
        <strain evidence="1">DP1</strain>
    </source>
</reference>
<gene>
    <name evidence="1" type="ORF">ECRASSUSDP1_LOCUS23485</name>
</gene>
<organism evidence="1 2">
    <name type="scientific">Euplotes crassus</name>
    <dbReference type="NCBI Taxonomy" id="5936"/>
    <lineage>
        <taxon>Eukaryota</taxon>
        <taxon>Sar</taxon>
        <taxon>Alveolata</taxon>
        <taxon>Ciliophora</taxon>
        <taxon>Intramacronucleata</taxon>
        <taxon>Spirotrichea</taxon>
        <taxon>Hypotrichia</taxon>
        <taxon>Euplotida</taxon>
        <taxon>Euplotidae</taxon>
        <taxon>Moneuplotes</taxon>
    </lineage>
</organism>
<keyword evidence="2" id="KW-1185">Reference proteome</keyword>
<accession>A0AAD1XYM7</accession>
<sequence length="153" mass="18044">MLICLVRTSDSILEKEKYRLSLLLHPEREKNQRFLKKYYLLRERIKQLTDKLIARINSDWVMIHLKNLPGMNKVKSIIKEICVRLGRMSTYDNFSYGNQIILIKFCAPNVKGNGSKSRYYSIFETLKFYLKLIQSNEGLKGISQISFRIGQTF</sequence>
<proteinExistence type="predicted"/>
<dbReference type="EMBL" id="CAMPGE010024156">
    <property type="protein sequence ID" value="CAI2382018.1"/>
    <property type="molecule type" value="Genomic_DNA"/>
</dbReference>
<protein>
    <submittedName>
        <fullName evidence="1">Uncharacterized protein</fullName>
    </submittedName>
</protein>